<gene>
    <name evidence="3" type="ORF">AAG570_010126</name>
</gene>
<feature type="compositionally biased region" description="Pro residues" evidence="1">
    <location>
        <begin position="142"/>
        <end position="152"/>
    </location>
</feature>
<feature type="region of interest" description="Disordered" evidence="1">
    <location>
        <begin position="122"/>
        <end position="185"/>
    </location>
</feature>
<keyword evidence="2" id="KW-1133">Transmembrane helix</keyword>
<name>A0ABD0YNT7_9HEMI</name>
<accession>A0ABD0YNT7</accession>
<evidence type="ECO:0000313" key="3">
    <source>
        <dbReference type="EMBL" id="KAL1132169.1"/>
    </source>
</evidence>
<protein>
    <submittedName>
        <fullName evidence="3">Uncharacterized protein</fullName>
    </submittedName>
</protein>
<reference evidence="3 4" key="1">
    <citation type="submission" date="2024-07" db="EMBL/GenBank/DDBJ databases">
        <title>Chromosome-level genome assembly of the water stick insect Ranatra chinensis (Heteroptera: Nepidae).</title>
        <authorList>
            <person name="Liu X."/>
        </authorList>
    </citation>
    <scope>NUCLEOTIDE SEQUENCE [LARGE SCALE GENOMIC DNA]</scope>
    <source>
        <strain evidence="3">Cailab_2021Rc</strain>
        <tissue evidence="3">Muscle</tissue>
    </source>
</reference>
<evidence type="ECO:0000313" key="4">
    <source>
        <dbReference type="Proteomes" id="UP001558652"/>
    </source>
</evidence>
<feature type="compositionally biased region" description="Pro residues" evidence="1">
    <location>
        <begin position="172"/>
        <end position="185"/>
    </location>
</feature>
<keyword evidence="4" id="KW-1185">Reference proteome</keyword>
<keyword evidence="2" id="KW-0472">Membrane</keyword>
<proteinExistence type="predicted"/>
<evidence type="ECO:0000256" key="1">
    <source>
        <dbReference type="SAM" id="MobiDB-lite"/>
    </source>
</evidence>
<feature type="transmembrane region" description="Helical" evidence="2">
    <location>
        <begin position="98"/>
        <end position="118"/>
    </location>
</feature>
<dbReference type="EMBL" id="JBFDAA010000005">
    <property type="protein sequence ID" value="KAL1132169.1"/>
    <property type="molecule type" value="Genomic_DNA"/>
</dbReference>
<dbReference type="AlphaFoldDB" id="A0ABD0YNT7"/>
<dbReference type="Proteomes" id="UP001558652">
    <property type="component" value="Unassembled WGS sequence"/>
</dbReference>
<organism evidence="3 4">
    <name type="scientific">Ranatra chinensis</name>
    <dbReference type="NCBI Taxonomy" id="642074"/>
    <lineage>
        <taxon>Eukaryota</taxon>
        <taxon>Metazoa</taxon>
        <taxon>Ecdysozoa</taxon>
        <taxon>Arthropoda</taxon>
        <taxon>Hexapoda</taxon>
        <taxon>Insecta</taxon>
        <taxon>Pterygota</taxon>
        <taxon>Neoptera</taxon>
        <taxon>Paraneoptera</taxon>
        <taxon>Hemiptera</taxon>
        <taxon>Heteroptera</taxon>
        <taxon>Panheteroptera</taxon>
        <taxon>Nepomorpha</taxon>
        <taxon>Nepidae</taxon>
        <taxon>Ranatrinae</taxon>
        <taxon>Ranatra</taxon>
    </lineage>
</organism>
<keyword evidence="2" id="KW-0812">Transmembrane</keyword>
<sequence length="185" mass="20210">MARVKRWKKPERLRLETTEIGLNEDEGLDLRLAPPPWTDINSTGEWLHHATRNGTTTADAGESTTVTTPIGPTTGKQSTGGYFYYYTDEMWYVNPTSYVGTFGFICVALVLHIIVCSIRQKPSSRIPPPVMAASPGEGTTPAVPPDRGPPPDYSLLYGCQPPPPDYETASKLPPPVPVHTPPLLP</sequence>
<evidence type="ECO:0000256" key="2">
    <source>
        <dbReference type="SAM" id="Phobius"/>
    </source>
</evidence>
<comment type="caution">
    <text evidence="3">The sequence shown here is derived from an EMBL/GenBank/DDBJ whole genome shotgun (WGS) entry which is preliminary data.</text>
</comment>